<evidence type="ECO:0000313" key="2">
    <source>
        <dbReference type="Proteomes" id="UP000008915"/>
    </source>
</evidence>
<name>E6SKJ8_THEM7</name>
<dbReference type="EMBL" id="CP002344">
    <property type="protein sequence ID" value="ADU50185.1"/>
    <property type="molecule type" value="Genomic_DNA"/>
</dbReference>
<sequence length="105" mass="11506">MEGTLEDILRALWAEGRDMIDAPGGSVIDDVAADIIGRHRKARVYWYATPEPLRDANGVLHPAFRGGNANWRVALPGWSEDTAAVLGEVEVDGDDMTYYIVGDPH</sequence>
<dbReference type="HOGENOM" id="CLU_2235293_0_0_9"/>
<dbReference type="KEGG" id="tmr:Tmar_0060"/>
<evidence type="ECO:0000313" key="1">
    <source>
        <dbReference type="EMBL" id="ADU50185.1"/>
    </source>
</evidence>
<gene>
    <name evidence="1" type="ordered locus">Tmar_0060</name>
</gene>
<accession>E6SKJ8</accession>
<dbReference type="AlphaFoldDB" id="E6SKJ8"/>
<protein>
    <submittedName>
        <fullName evidence="1">Uncharacterized protein</fullName>
    </submittedName>
</protein>
<reference evidence="1 2" key="1">
    <citation type="journal article" date="2010" name="Stand. Genomic Sci.">
        <title>Complete genome sequence of Thermaerobacter marianensis type strain (7p75a).</title>
        <authorList>
            <person name="Han C."/>
            <person name="Gu W."/>
            <person name="Zhang X."/>
            <person name="Lapidus A."/>
            <person name="Nolan M."/>
            <person name="Copeland A."/>
            <person name="Lucas S."/>
            <person name="Del Rio T.G."/>
            <person name="Tice H."/>
            <person name="Cheng J.F."/>
            <person name="Tapia R."/>
            <person name="Goodwin L."/>
            <person name="Pitluck S."/>
            <person name="Pagani I."/>
            <person name="Ivanova N."/>
            <person name="Mavromatis K."/>
            <person name="Mikhailova N."/>
            <person name="Pati A."/>
            <person name="Chen A."/>
            <person name="Palaniappan K."/>
            <person name="Land M."/>
            <person name="Hauser L."/>
            <person name="Chang Y.J."/>
            <person name="Jeffries C.D."/>
            <person name="Schneider S."/>
            <person name="Rohde M."/>
            <person name="Goker M."/>
            <person name="Pukall R."/>
            <person name="Woyke T."/>
            <person name="Bristow J."/>
            <person name="Eisen J.A."/>
            <person name="Markowitz V."/>
            <person name="Hugenholtz P."/>
            <person name="Kyrpides N.C."/>
            <person name="Klenk H.P."/>
            <person name="Detter J.C."/>
        </authorList>
    </citation>
    <scope>NUCLEOTIDE SEQUENCE [LARGE SCALE GENOMIC DNA]</scope>
    <source>
        <strain evidence="2">ATCC 700841 / DSM 12885 / JCM 10246 / 7p75a</strain>
    </source>
</reference>
<dbReference type="STRING" id="644966.Tmar_0060"/>
<dbReference type="Proteomes" id="UP000008915">
    <property type="component" value="Chromosome"/>
</dbReference>
<organism evidence="1 2">
    <name type="scientific">Thermaerobacter marianensis (strain ATCC 700841 / DSM 12885 / JCM 10246 / 7p75a)</name>
    <dbReference type="NCBI Taxonomy" id="644966"/>
    <lineage>
        <taxon>Bacteria</taxon>
        <taxon>Bacillati</taxon>
        <taxon>Bacillota</taxon>
        <taxon>Clostridia</taxon>
        <taxon>Eubacteriales</taxon>
        <taxon>Clostridiales Family XVII. Incertae Sedis</taxon>
        <taxon>Thermaerobacter</taxon>
    </lineage>
</organism>
<proteinExistence type="predicted"/>
<dbReference type="RefSeq" id="WP_013494491.1">
    <property type="nucleotide sequence ID" value="NC_014831.1"/>
</dbReference>
<reference evidence="2" key="2">
    <citation type="journal article" date="2010" name="Stand. Genomic Sci.">
        <title>Complete genome sequence of Thermaerobacter marianensis type strain (7p75aT).</title>
        <authorList>
            <person name="Han C."/>
            <person name="Gu W."/>
            <person name="Zhang X."/>
            <person name="Lapidus A."/>
            <person name="Nolan M."/>
            <person name="Copeland A."/>
            <person name="Lucas S."/>
            <person name="Glavina Del Rio T."/>
            <person name="Tice H."/>
            <person name="Cheng J."/>
            <person name="Tapia R."/>
            <person name="Goodwin L."/>
            <person name="Pitluck S."/>
            <person name="Pagani I."/>
            <person name="Ivanova N."/>
            <person name="Mavromatis K."/>
            <person name="Mikhailova N."/>
            <person name="Pati A."/>
            <person name="Chen A."/>
            <person name="Palaniappan K."/>
            <person name="Land M."/>
            <person name="Hauser L."/>
            <person name="Chang Y."/>
            <person name="Jeffries C."/>
            <person name="Schneider S."/>
            <person name="Rohde M."/>
            <person name="Goker M."/>
            <person name="Pukall R."/>
            <person name="Woyke T."/>
            <person name="Bristow J."/>
            <person name="Eisen J."/>
            <person name="Markowitz V."/>
            <person name="Hugenholtz P."/>
            <person name="Kyrpides N."/>
            <person name="Klenk H."/>
            <person name="Detter J."/>
        </authorList>
    </citation>
    <scope>NUCLEOTIDE SEQUENCE [LARGE SCALE GENOMIC DNA]</scope>
    <source>
        <strain evidence="2">ATCC 700841 / DSM 12885 / JCM 10246 / 7p75a</strain>
    </source>
</reference>
<keyword evidence="2" id="KW-1185">Reference proteome</keyword>